<protein>
    <submittedName>
        <fullName evidence="2">Uncharacterized protein</fullName>
    </submittedName>
</protein>
<reference evidence="2" key="1">
    <citation type="submission" date="2020-12" db="EMBL/GenBank/DDBJ databases">
        <title>Geomonas sp. Red875, isolated from river sediment.</title>
        <authorList>
            <person name="Xu Z."/>
            <person name="Zhang Z."/>
            <person name="Masuda Y."/>
            <person name="Itoh H."/>
            <person name="Senoo K."/>
        </authorList>
    </citation>
    <scope>NUCLEOTIDE SEQUENCE</scope>
    <source>
        <strain evidence="2">Red875</strain>
    </source>
</reference>
<accession>A0A8J7JJF8</accession>
<sequence length="227" mass="24900">MRTILAILALLFLTGVAHAVPTPPTTAFQATLSIFDGDKRSVSEKVHEVRNAVLNPEGKSPAGAPAQEDVEARVKAFNHDFGWAITPAGNGELRFPSGNVYSMRNWQSFSAKGSTPDGVVITTYFEKPSGEINFDDGNGHFIVMQLSDSDVQVLDANLPLPTDFAQRLFLLTKAQDKDAMSKLLTGYFRAGANRTDTNFYEMAVYLLKLPAQRSDFVEWLGMPTVQP</sequence>
<organism evidence="2 3">
    <name type="scientific">Geomesophilobacter sediminis</name>
    <dbReference type="NCBI Taxonomy" id="2798584"/>
    <lineage>
        <taxon>Bacteria</taxon>
        <taxon>Pseudomonadati</taxon>
        <taxon>Thermodesulfobacteriota</taxon>
        <taxon>Desulfuromonadia</taxon>
        <taxon>Geobacterales</taxon>
        <taxon>Geobacteraceae</taxon>
        <taxon>Geomesophilobacter</taxon>
    </lineage>
</organism>
<evidence type="ECO:0000313" key="2">
    <source>
        <dbReference type="EMBL" id="MBJ6724635.1"/>
    </source>
</evidence>
<feature type="signal peptide" evidence="1">
    <location>
        <begin position="1"/>
        <end position="19"/>
    </location>
</feature>
<dbReference type="AlphaFoldDB" id="A0A8J7JJF8"/>
<dbReference type="RefSeq" id="WP_199383477.1">
    <property type="nucleotide sequence ID" value="NZ_JAEMHM010000005.1"/>
</dbReference>
<dbReference type="EMBL" id="JAEMHM010000005">
    <property type="protein sequence ID" value="MBJ6724635.1"/>
    <property type="molecule type" value="Genomic_DNA"/>
</dbReference>
<gene>
    <name evidence="2" type="ORF">JFN93_07945</name>
</gene>
<evidence type="ECO:0000256" key="1">
    <source>
        <dbReference type="SAM" id="SignalP"/>
    </source>
</evidence>
<keyword evidence="1" id="KW-0732">Signal</keyword>
<proteinExistence type="predicted"/>
<keyword evidence="3" id="KW-1185">Reference proteome</keyword>
<comment type="caution">
    <text evidence="2">The sequence shown here is derived from an EMBL/GenBank/DDBJ whole genome shotgun (WGS) entry which is preliminary data.</text>
</comment>
<evidence type="ECO:0000313" key="3">
    <source>
        <dbReference type="Proteomes" id="UP000636888"/>
    </source>
</evidence>
<dbReference type="Proteomes" id="UP000636888">
    <property type="component" value="Unassembled WGS sequence"/>
</dbReference>
<name>A0A8J7JJF8_9BACT</name>
<feature type="chain" id="PRO_5035308176" evidence="1">
    <location>
        <begin position="20"/>
        <end position="227"/>
    </location>
</feature>